<evidence type="ECO:0000256" key="1">
    <source>
        <dbReference type="ARBA" id="ARBA00001968"/>
    </source>
</evidence>
<dbReference type="Pfam" id="PF13359">
    <property type="entry name" value="DDE_Tnp_4"/>
    <property type="match status" value="1"/>
</dbReference>
<proteinExistence type="inferred from homology"/>
<organism evidence="9 10">
    <name type="scientific">Nelumbo nucifera</name>
    <name type="common">Sacred lotus</name>
    <dbReference type="NCBI Taxonomy" id="4432"/>
    <lineage>
        <taxon>Eukaryota</taxon>
        <taxon>Viridiplantae</taxon>
        <taxon>Streptophyta</taxon>
        <taxon>Embryophyta</taxon>
        <taxon>Tracheophyta</taxon>
        <taxon>Spermatophyta</taxon>
        <taxon>Magnoliopsida</taxon>
        <taxon>Proteales</taxon>
        <taxon>Nelumbonaceae</taxon>
        <taxon>Nelumbo</taxon>
    </lineage>
</organism>
<dbReference type="Proteomes" id="UP000607653">
    <property type="component" value="Unassembled WGS sequence"/>
</dbReference>
<keyword evidence="5" id="KW-0479">Metal-binding</keyword>
<keyword evidence="10" id="KW-1185">Reference proteome</keyword>
<dbReference type="InterPro" id="IPR027806">
    <property type="entry name" value="HARBI1_dom"/>
</dbReference>
<dbReference type="PANTHER" id="PTHR22930:SF281">
    <property type="entry name" value="NUCLEASE"/>
    <property type="match status" value="1"/>
</dbReference>
<evidence type="ECO:0000256" key="7">
    <source>
        <dbReference type="ARBA" id="ARBA00023242"/>
    </source>
</evidence>
<keyword evidence="4" id="KW-0540">Nuclease</keyword>
<evidence type="ECO:0000313" key="10">
    <source>
        <dbReference type="Proteomes" id="UP000607653"/>
    </source>
</evidence>
<accession>A0A822ZTS0</accession>
<evidence type="ECO:0000256" key="4">
    <source>
        <dbReference type="ARBA" id="ARBA00022722"/>
    </source>
</evidence>
<reference evidence="9 10" key="1">
    <citation type="journal article" date="2020" name="Mol. Biol. Evol.">
        <title>Distinct Expression and Methylation Patterns for Genes with Different Fates following a Single Whole-Genome Duplication in Flowering Plants.</title>
        <authorList>
            <person name="Shi T."/>
            <person name="Rahmani R.S."/>
            <person name="Gugger P.F."/>
            <person name="Wang M."/>
            <person name="Li H."/>
            <person name="Zhang Y."/>
            <person name="Li Z."/>
            <person name="Wang Q."/>
            <person name="Van de Peer Y."/>
            <person name="Marchal K."/>
            <person name="Chen J."/>
        </authorList>
    </citation>
    <scope>NUCLEOTIDE SEQUENCE [LARGE SCALE GENOMIC DNA]</scope>
    <source>
        <tissue evidence="9">Leaf</tissue>
    </source>
</reference>
<dbReference type="EMBL" id="DUZY01000008">
    <property type="protein sequence ID" value="DAD46699.1"/>
    <property type="molecule type" value="Genomic_DNA"/>
</dbReference>
<protein>
    <recommendedName>
        <fullName evidence="8">DDE Tnp4 domain-containing protein</fullName>
    </recommendedName>
</protein>
<dbReference type="GO" id="GO:0004518">
    <property type="term" value="F:nuclease activity"/>
    <property type="evidence" value="ECO:0007669"/>
    <property type="project" value="UniProtKB-KW"/>
</dbReference>
<evidence type="ECO:0000256" key="2">
    <source>
        <dbReference type="ARBA" id="ARBA00004123"/>
    </source>
</evidence>
<evidence type="ECO:0000313" key="9">
    <source>
        <dbReference type="EMBL" id="DAD46699.1"/>
    </source>
</evidence>
<keyword evidence="7" id="KW-0539">Nucleus</keyword>
<dbReference type="PANTHER" id="PTHR22930">
    <property type="match status" value="1"/>
</dbReference>
<comment type="similarity">
    <text evidence="3">Belongs to the HARBI1 family.</text>
</comment>
<name>A0A822ZTS0_NELNU</name>
<gene>
    <name evidence="9" type="ORF">HUJ06_016636</name>
</gene>
<evidence type="ECO:0000256" key="3">
    <source>
        <dbReference type="ARBA" id="ARBA00006958"/>
    </source>
</evidence>
<evidence type="ECO:0000256" key="5">
    <source>
        <dbReference type="ARBA" id="ARBA00022723"/>
    </source>
</evidence>
<dbReference type="GO" id="GO:0046872">
    <property type="term" value="F:metal ion binding"/>
    <property type="evidence" value="ECO:0007669"/>
    <property type="project" value="UniProtKB-KW"/>
</dbReference>
<dbReference type="GO" id="GO:0005634">
    <property type="term" value="C:nucleus"/>
    <property type="evidence" value="ECO:0007669"/>
    <property type="project" value="UniProtKB-SubCell"/>
</dbReference>
<comment type="caution">
    <text evidence="9">The sequence shown here is derived from an EMBL/GenBank/DDBJ whole genome shotgun (WGS) entry which is preliminary data.</text>
</comment>
<dbReference type="AlphaFoldDB" id="A0A822ZTS0"/>
<comment type="cofactor">
    <cofactor evidence="1">
        <name>a divalent metal cation</name>
        <dbReference type="ChEBI" id="CHEBI:60240"/>
    </cofactor>
</comment>
<evidence type="ECO:0000256" key="6">
    <source>
        <dbReference type="ARBA" id="ARBA00022801"/>
    </source>
</evidence>
<dbReference type="GO" id="GO:0016787">
    <property type="term" value="F:hydrolase activity"/>
    <property type="evidence" value="ECO:0007669"/>
    <property type="project" value="UniProtKB-KW"/>
</dbReference>
<comment type="subcellular location">
    <subcellularLocation>
        <location evidence="2">Nucleus</location>
    </subcellularLocation>
</comment>
<keyword evidence="6" id="KW-0378">Hydrolase</keyword>
<feature type="domain" description="DDE Tnp4" evidence="8">
    <location>
        <begin position="2"/>
        <end position="125"/>
    </location>
</feature>
<evidence type="ECO:0000259" key="8">
    <source>
        <dbReference type="Pfam" id="PF13359"/>
    </source>
</evidence>
<dbReference type="InterPro" id="IPR045249">
    <property type="entry name" value="HARBI1-like"/>
</dbReference>
<sequence>MQFIYILPGREGSAHDTRVLHDVISMRNGLKVPQGYYYLCDVGYPNGEGFLTPYRNQRYHLNEWRQGHQPSTPAEIFNMRHSTTGNAIERIFGLLKIRWAILRTSTWYPIKTQCRIINACCLLYNYIRKNMSIDPMESRIENFLATEGGSQSVAEIDEQITSLENSSEWVAFRDNLANQMWQQFRH</sequence>